<proteinExistence type="predicted"/>
<gene>
    <name evidence="1" type="ORF">BE221DRAFT_188813</name>
</gene>
<name>A0A1Y5ILH4_OSTTA</name>
<reference evidence="1" key="1">
    <citation type="submission" date="2017-04" db="EMBL/GenBank/DDBJ databases">
        <title>Population genomics of picophytoplankton unveils novel chromosome hypervariability.</title>
        <authorList>
            <consortium name="DOE Joint Genome Institute"/>
            <person name="Blanc-Mathieu R."/>
            <person name="Krasovec M."/>
            <person name="Hebrard M."/>
            <person name="Yau S."/>
            <person name="Desgranges E."/>
            <person name="Martin J."/>
            <person name="Schackwitz W."/>
            <person name="Kuo A."/>
            <person name="Salin G."/>
            <person name="Donnadieu C."/>
            <person name="Desdevises Y."/>
            <person name="Sanchez-Ferandin S."/>
            <person name="Moreau H."/>
            <person name="Rivals E."/>
            <person name="Grigoriev I.V."/>
            <person name="Grimsley N."/>
            <person name="Eyre-Walker A."/>
            <person name="Piganeau G."/>
        </authorList>
    </citation>
    <scope>NUCLEOTIDE SEQUENCE [LARGE SCALE GENOMIC DNA]</scope>
    <source>
        <strain evidence="1">RCC 1115</strain>
    </source>
</reference>
<evidence type="ECO:0000313" key="1">
    <source>
        <dbReference type="EMBL" id="OUS49517.1"/>
    </source>
</evidence>
<protein>
    <submittedName>
        <fullName evidence="1">Uncharacterized protein</fullName>
    </submittedName>
</protein>
<dbReference type="EMBL" id="KZ155771">
    <property type="protein sequence ID" value="OUS49517.1"/>
    <property type="molecule type" value="Genomic_DNA"/>
</dbReference>
<organism evidence="1">
    <name type="scientific">Ostreococcus tauri</name>
    <name type="common">Marine green alga</name>
    <dbReference type="NCBI Taxonomy" id="70448"/>
    <lineage>
        <taxon>Eukaryota</taxon>
        <taxon>Viridiplantae</taxon>
        <taxon>Chlorophyta</taxon>
        <taxon>Mamiellophyceae</taxon>
        <taxon>Mamiellales</taxon>
        <taxon>Bathycoccaceae</taxon>
        <taxon>Ostreococcus</taxon>
    </lineage>
</organism>
<sequence length="215" mass="22943">MVATTSAVTIINARATARGRALRRGVVAQSGKEGKDKVYIGKGRFVEDDAKKYAGRDNWFTGGWPGGEKALKEVFIQEELKATKGKQATSDAVSDRELPDYAKGSDKVYVGKGKYVEGDAKQFAGRDNLLTGGWAGGEVNLKVGQALKLKNGDLVKIRAGGGFFGIGSKPERVGTVRKVNTKKNGDATVEVAVLPFDRVETVDASLCSPTTVEEM</sequence>
<dbReference type="Proteomes" id="UP000195557">
    <property type="component" value="Unassembled WGS sequence"/>
</dbReference>
<accession>A0A1Y5ILH4</accession>
<dbReference type="AlphaFoldDB" id="A0A1Y5ILH4"/>
<dbReference type="eggNOG" id="ENOG502SGVJ">
    <property type="taxonomic scope" value="Eukaryota"/>
</dbReference>